<gene>
    <name evidence="1" type="ORF">RND81_10G193500</name>
</gene>
<name>A0AAW1I6H3_SAPOF</name>
<evidence type="ECO:0000313" key="1">
    <source>
        <dbReference type="EMBL" id="KAK9684203.1"/>
    </source>
</evidence>
<keyword evidence="2" id="KW-1185">Reference proteome</keyword>
<reference evidence="1" key="1">
    <citation type="submission" date="2024-03" db="EMBL/GenBank/DDBJ databases">
        <title>WGS assembly of Saponaria officinalis var. Norfolk2.</title>
        <authorList>
            <person name="Jenkins J."/>
            <person name="Shu S."/>
            <person name="Grimwood J."/>
            <person name="Barry K."/>
            <person name="Goodstein D."/>
            <person name="Schmutz J."/>
            <person name="Leebens-Mack J."/>
            <person name="Osbourn A."/>
        </authorList>
    </citation>
    <scope>NUCLEOTIDE SEQUENCE [LARGE SCALE GENOMIC DNA]</scope>
    <source>
        <strain evidence="1">JIC</strain>
    </source>
</reference>
<protein>
    <submittedName>
        <fullName evidence="1">Uncharacterized protein</fullName>
    </submittedName>
</protein>
<dbReference type="AlphaFoldDB" id="A0AAW1I6H3"/>
<dbReference type="Proteomes" id="UP001443914">
    <property type="component" value="Unassembled WGS sequence"/>
</dbReference>
<evidence type="ECO:0000313" key="2">
    <source>
        <dbReference type="Proteomes" id="UP001443914"/>
    </source>
</evidence>
<accession>A0AAW1I6H3</accession>
<comment type="caution">
    <text evidence="1">The sequence shown here is derived from an EMBL/GenBank/DDBJ whole genome shotgun (WGS) entry which is preliminary data.</text>
</comment>
<organism evidence="1 2">
    <name type="scientific">Saponaria officinalis</name>
    <name type="common">Common soapwort</name>
    <name type="synonym">Lychnis saponaria</name>
    <dbReference type="NCBI Taxonomy" id="3572"/>
    <lineage>
        <taxon>Eukaryota</taxon>
        <taxon>Viridiplantae</taxon>
        <taxon>Streptophyta</taxon>
        <taxon>Embryophyta</taxon>
        <taxon>Tracheophyta</taxon>
        <taxon>Spermatophyta</taxon>
        <taxon>Magnoliopsida</taxon>
        <taxon>eudicotyledons</taxon>
        <taxon>Gunneridae</taxon>
        <taxon>Pentapetalae</taxon>
        <taxon>Caryophyllales</taxon>
        <taxon>Caryophyllaceae</taxon>
        <taxon>Caryophylleae</taxon>
        <taxon>Saponaria</taxon>
    </lineage>
</organism>
<dbReference type="EMBL" id="JBDFQZ010000010">
    <property type="protein sequence ID" value="KAK9684203.1"/>
    <property type="molecule type" value="Genomic_DNA"/>
</dbReference>
<proteinExistence type="predicted"/>
<sequence length="70" mass="8125">MLHKLPHLCLQLWRQLLHLFQLSVRLSLQSQPQLRLRQALSLRSMLLPSFAKTSNDASIIIRLLLLSVLI</sequence>